<evidence type="ECO:0000256" key="7">
    <source>
        <dbReference type="SAM" id="MobiDB-lite"/>
    </source>
</evidence>
<proteinExistence type="predicted"/>
<dbReference type="PROSITE" id="PS50929">
    <property type="entry name" value="ABC_TM1F"/>
    <property type="match status" value="2"/>
</dbReference>
<evidence type="ECO:0000259" key="9">
    <source>
        <dbReference type="PROSITE" id="PS50929"/>
    </source>
</evidence>
<dbReference type="InterPro" id="IPR011527">
    <property type="entry name" value="ABC1_TM_dom"/>
</dbReference>
<dbReference type="AlphaFoldDB" id="A0A5N3UW94"/>
<dbReference type="SUPFAM" id="SSF52540">
    <property type="entry name" value="P-loop containing nucleoside triphosphate hydrolases"/>
    <property type="match status" value="1"/>
</dbReference>
<keyword evidence="6 8" id="KW-0472">Membrane</keyword>
<evidence type="ECO:0000313" key="11">
    <source>
        <dbReference type="Proteomes" id="UP000326458"/>
    </source>
</evidence>
<name>A0A5N3UW94_MUNMU</name>
<dbReference type="PANTHER" id="PTHR24223:SF357">
    <property type="entry name" value="ATP-BINDING CASSETTE SUB-FAMILY C MEMBER 4"/>
    <property type="match status" value="1"/>
</dbReference>
<dbReference type="Pfam" id="PF00664">
    <property type="entry name" value="ABC_membrane"/>
    <property type="match status" value="2"/>
</dbReference>
<keyword evidence="4" id="KW-0067">ATP-binding</keyword>
<dbReference type="Gene3D" id="3.40.50.300">
    <property type="entry name" value="P-loop containing nucleotide triphosphate hydrolases"/>
    <property type="match status" value="2"/>
</dbReference>
<dbReference type="Proteomes" id="UP000326458">
    <property type="component" value="Unassembled WGS sequence"/>
</dbReference>
<feature type="compositionally biased region" description="Low complexity" evidence="7">
    <location>
        <begin position="406"/>
        <end position="421"/>
    </location>
</feature>
<feature type="domain" description="ABC transmembrane type-1" evidence="9">
    <location>
        <begin position="121"/>
        <end position="216"/>
    </location>
</feature>
<dbReference type="GO" id="GO:0005524">
    <property type="term" value="F:ATP binding"/>
    <property type="evidence" value="ECO:0007669"/>
    <property type="project" value="UniProtKB-KW"/>
</dbReference>
<feature type="domain" description="ABC transmembrane type-1" evidence="9">
    <location>
        <begin position="468"/>
        <end position="573"/>
    </location>
</feature>
<evidence type="ECO:0000256" key="2">
    <source>
        <dbReference type="ARBA" id="ARBA00022692"/>
    </source>
</evidence>
<dbReference type="InterPro" id="IPR027417">
    <property type="entry name" value="P-loop_NTPase"/>
</dbReference>
<feature type="region of interest" description="Disordered" evidence="7">
    <location>
        <begin position="388"/>
        <end position="441"/>
    </location>
</feature>
<keyword evidence="2 8" id="KW-0812">Transmembrane</keyword>
<dbReference type="EMBL" id="VCEA01000005">
    <property type="protein sequence ID" value="KAB0340819.1"/>
    <property type="molecule type" value="Genomic_DNA"/>
</dbReference>
<dbReference type="Gene3D" id="1.20.1560.10">
    <property type="entry name" value="ABC transporter type 1, transmembrane domain"/>
    <property type="match status" value="2"/>
</dbReference>
<evidence type="ECO:0000256" key="8">
    <source>
        <dbReference type="SAM" id="Phobius"/>
    </source>
</evidence>
<reference evidence="10 11" key="1">
    <citation type="submission" date="2019-06" db="EMBL/GenBank/DDBJ databases">
        <title>Discovery of a novel chromosome fission-fusion reversal in muntjac.</title>
        <authorList>
            <person name="Mudd A.B."/>
            <person name="Bredeson J.V."/>
            <person name="Baum R."/>
            <person name="Hockemeyer D."/>
            <person name="Rokhsar D.S."/>
        </authorList>
    </citation>
    <scope>NUCLEOTIDE SEQUENCE [LARGE SCALE GENOMIC DNA]</scope>
    <source>
        <strain evidence="10">UTSW_UCB_Mm</strain>
        <tissue evidence="10">Fibroblast cell line</tissue>
    </source>
</reference>
<organism evidence="10 11">
    <name type="scientific">Muntiacus muntjak</name>
    <name type="common">Barking deer</name>
    <name type="synonym">Indian muntjac</name>
    <dbReference type="NCBI Taxonomy" id="9888"/>
    <lineage>
        <taxon>Eukaryota</taxon>
        <taxon>Metazoa</taxon>
        <taxon>Chordata</taxon>
        <taxon>Craniata</taxon>
        <taxon>Vertebrata</taxon>
        <taxon>Euteleostomi</taxon>
        <taxon>Mammalia</taxon>
        <taxon>Eutheria</taxon>
        <taxon>Laurasiatheria</taxon>
        <taxon>Artiodactyla</taxon>
        <taxon>Ruminantia</taxon>
        <taxon>Pecora</taxon>
        <taxon>Cervidae</taxon>
        <taxon>Muntiacinae</taxon>
        <taxon>Muntiacus</taxon>
    </lineage>
</organism>
<dbReference type="SUPFAM" id="SSF90123">
    <property type="entry name" value="ABC transporter transmembrane region"/>
    <property type="match status" value="2"/>
</dbReference>
<dbReference type="PANTHER" id="PTHR24223">
    <property type="entry name" value="ATP-BINDING CASSETTE SUB-FAMILY C"/>
    <property type="match status" value="1"/>
</dbReference>
<comment type="caution">
    <text evidence="10">The sequence shown here is derived from an EMBL/GenBank/DDBJ whole genome shotgun (WGS) entry which is preliminary data.</text>
</comment>
<accession>A0A5N3UW94</accession>
<keyword evidence="1" id="KW-0813">Transport</keyword>
<evidence type="ECO:0000256" key="3">
    <source>
        <dbReference type="ARBA" id="ARBA00022741"/>
    </source>
</evidence>
<keyword evidence="3" id="KW-0547">Nucleotide-binding</keyword>
<sequence length="594" mass="67975">MSPSSLCSPHNRWLNPLFKIGHKRRLEEDDMYSVLPEDRSQRLGEELLGILLPTYFEGLITYFQNYDPSDSGALIKAYGYTAVLNVCFFIWAILHHFFFYYTQRIGMRLRVAMCHMIYRKVTIFLHFLWTGPLMSITVIIVLWMEIGISCLAGMALLIILILLQSFSGKLFLSLRSKTAALTDDRIRTMNEVTTGIRTIKMYAWEKSFAELITRLRSMTVGSAVLLFLFNPECCLFTCVRCHLFQSSLLGAVLAELPPSQGKVNVQGRIAYVSQQPWVFSGTVRSNILFGKKYEKERYEEVIKACALEKRMRWLDSIIDSMDMNLSKLWRQCICQALHEKITILVTHQWQYLKDASQILLLEKGEMVQKGTYTELLKSGVDFASLLKKENEETEPSPVPESPAMRTQTSSESSVQSPQSSTPLLKEAAAEDHDTENIEDTLSEERRLEGKVGFKTYKNYFRAGAPWSVILFLILVNIAAQVAYTLQDWWLLNWGNEESTLNIMAYEKGNITEMLDLNWYLGIFSGLTVSTLLFGVTRSLLALYILVNSSRTLHNKMLKSILRAPVLFFDRNPAVGLLGHMAILFPVYQWLMPPP</sequence>
<keyword evidence="11" id="KW-1185">Reference proteome</keyword>
<dbReference type="GO" id="GO:0140359">
    <property type="term" value="F:ABC-type transporter activity"/>
    <property type="evidence" value="ECO:0007669"/>
    <property type="project" value="InterPro"/>
</dbReference>
<feature type="transmembrane region" description="Helical" evidence="8">
    <location>
        <begin position="77"/>
        <end position="101"/>
    </location>
</feature>
<dbReference type="InterPro" id="IPR050173">
    <property type="entry name" value="ABC_transporter_C-like"/>
</dbReference>
<gene>
    <name evidence="10" type="ORF">FD754_022800</name>
</gene>
<dbReference type="InterPro" id="IPR036640">
    <property type="entry name" value="ABC1_TM_sf"/>
</dbReference>
<evidence type="ECO:0000313" key="10">
    <source>
        <dbReference type="EMBL" id="KAB0340819.1"/>
    </source>
</evidence>
<protein>
    <recommendedName>
        <fullName evidence="9">ABC transmembrane type-1 domain-containing protein</fullName>
    </recommendedName>
</protein>
<evidence type="ECO:0000256" key="1">
    <source>
        <dbReference type="ARBA" id="ARBA00022448"/>
    </source>
</evidence>
<evidence type="ECO:0000256" key="5">
    <source>
        <dbReference type="ARBA" id="ARBA00022989"/>
    </source>
</evidence>
<feature type="transmembrane region" description="Helical" evidence="8">
    <location>
        <begin position="146"/>
        <end position="166"/>
    </location>
</feature>
<evidence type="ECO:0000256" key="4">
    <source>
        <dbReference type="ARBA" id="ARBA00022840"/>
    </source>
</evidence>
<keyword evidence="5 8" id="KW-1133">Transmembrane helix</keyword>
<feature type="transmembrane region" description="Helical" evidence="8">
    <location>
        <begin position="567"/>
        <end position="590"/>
    </location>
</feature>
<feature type="transmembrane region" description="Helical" evidence="8">
    <location>
        <begin position="463"/>
        <end position="483"/>
    </location>
</feature>
<feature type="transmembrane region" description="Helical" evidence="8">
    <location>
        <begin position="121"/>
        <end position="140"/>
    </location>
</feature>
<evidence type="ECO:0000256" key="6">
    <source>
        <dbReference type="ARBA" id="ARBA00023136"/>
    </source>
</evidence>
<feature type="transmembrane region" description="Helical" evidence="8">
    <location>
        <begin position="518"/>
        <end position="546"/>
    </location>
</feature>
<dbReference type="GO" id="GO:0005886">
    <property type="term" value="C:plasma membrane"/>
    <property type="evidence" value="ECO:0007669"/>
    <property type="project" value="TreeGrafter"/>
</dbReference>